<dbReference type="OrthoDB" id="6161818at2"/>
<evidence type="ECO:0000313" key="2">
    <source>
        <dbReference type="Proteomes" id="UP000306973"/>
    </source>
</evidence>
<gene>
    <name evidence="1" type="ORF">FEI13_18650</name>
</gene>
<dbReference type="RefSeq" id="WP_138182989.1">
    <property type="nucleotide sequence ID" value="NZ_VBUI01000057.1"/>
</dbReference>
<proteinExistence type="predicted"/>
<name>A0A5R8M5F1_9GAMM</name>
<comment type="caution">
    <text evidence="1">The sequence shown here is derived from an EMBL/GenBank/DDBJ whole genome shotgun (WGS) entry which is preliminary data.</text>
</comment>
<evidence type="ECO:0008006" key="3">
    <source>
        <dbReference type="Google" id="ProtNLM"/>
    </source>
</evidence>
<sequence>MPNSMLDSPFRCCLPEEEFLLVNSHTIEEMHSYRGYAMGFLPNYPCISKLMVALGLESEKRHESLVTAAQGLGLEKKLRDQEICPDLLAKLQGQFFFVTDDEITRVTLIQVLVTSLNSWLFYKLMLDSCGSHELNVLLQDFVAQQRNVYRTLEEVQNAWIDTMA</sequence>
<organism evidence="1 2">
    <name type="scientific">Halomonas urmiana</name>
    <dbReference type="NCBI Taxonomy" id="490901"/>
    <lineage>
        <taxon>Bacteria</taxon>
        <taxon>Pseudomonadati</taxon>
        <taxon>Pseudomonadota</taxon>
        <taxon>Gammaproteobacteria</taxon>
        <taxon>Oceanospirillales</taxon>
        <taxon>Halomonadaceae</taxon>
        <taxon>Halomonas</taxon>
    </lineage>
</organism>
<accession>A0A5R8M5F1</accession>
<dbReference type="EMBL" id="VBUI01000057">
    <property type="protein sequence ID" value="TLF44787.1"/>
    <property type="molecule type" value="Genomic_DNA"/>
</dbReference>
<keyword evidence="2" id="KW-1185">Reference proteome</keyword>
<reference evidence="1 2" key="1">
    <citation type="journal article" date="2007" name="Int. J. Syst. Evol. Microbiol.">
        <title>Halomonas saccharevitans sp. nov., Halomonas arcis sp. nov. and Halomonas subterranea sp. nov., halophilic bacteria isolated from hypersaline environments of China.</title>
        <authorList>
            <person name="Xu X.W."/>
            <person name="Wu Y.H."/>
            <person name="Zhou Z."/>
            <person name="Wang C.S."/>
            <person name="Zhou Y.G."/>
            <person name="Zhang H.B."/>
            <person name="Wang Y."/>
            <person name="Wu M."/>
        </authorList>
    </citation>
    <scope>NUCLEOTIDE SEQUENCE [LARGE SCALE GENOMIC DNA]</scope>
    <source>
        <strain evidence="1 2">TBZ3</strain>
    </source>
</reference>
<dbReference type="AlphaFoldDB" id="A0A5R8M5F1"/>
<dbReference type="Proteomes" id="UP000306973">
    <property type="component" value="Unassembled WGS sequence"/>
</dbReference>
<evidence type="ECO:0000313" key="1">
    <source>
        <dbReference type="EMBL" id="TLF44787.1"/>
    </source>
</evidence>
<protein>
    <recommendedName>
        <fullName evidence="3">DUF892 family protein</fullName>
    </recommendedName>
</protein>